<keyword evidence="1" id="KW-0812">Transmembrane</keyword>
<evidence type="ECO:0000313" key="3">
    <source>
        <dbReference type="Proteomes" id="UP001165586"/>
    </source>
</evidence>
<dbReference type="RefSeq" id="WP_259537806.1">
    <property type="nucleotide sequence ID" value="NZ_JANLCJ010000001.1"/>
</dbReference>
<evidence type="ECO:0000256" key="1">
    <source>
        <dbReference type="SAM" id="Phobius"/>
    </source>
</evidence>
<evidence type="ECO:0000313" key="2">
    <source>
        <dbReference type="EMBL" id="MCS5733061.1"/>
    </source>
</evidence>
<proteinExistence type="predicted"/>
<reference evidence="2" key="1">
    <citation type="submission" date="2022-08" db="EMBL/GenBank/DDBJ databases">
        <authorList>
            <person name="Deng Y."/>
            <person name="Han X.-F."/>
            <person name="Zhang Y.-Q."/>
        </authorList>
    </citation>
    <scope>NUCLEOTIDE SEQUENCE</scope>
    <source>
        <strain evidence="2">CPCC 203386</strain>
    </source>
</reference>
<protein>
    <recommendedName>
        <fullName evidence="4">DUF4760 domain-containing protein</fullName>
    </recommendedName>
</protein>
<dbReference type="EMBL" id="JANLCJ010000001">
    <property type="protein sequence ID" value="MCS5733061.1"/>
    <property type="molecule type" value="Genomic_DNA"/>
</dbReference>
<organism evidence="2 3">
    <name type="scientific">Herbiconiux daphne</name>
    <dbReference type="NCBI Taxonomy" id="2970914"/>
    <lineage>
        <taxon>Bacteria</taxon>
        <taxon>Bacillati</taxon>
        <taxon>Actinomycetota</taxon>
        <taxon>Actinomycetes</taxon>
        <taxon>Micrococcales</taxon>
        <taxon>Microbacteriaceae</taxon>
        <taxon>Herbiconiux</taxon>
    </lineage>
</organism>
<keyword evidence="1" id="KW-1133">Transmembrane helix</keyword>
<dbReference type="Proteomes" id="UP001165586">
    <property type="component" value="Unassembled WGS sequence"/>
</dbReference>
<evidence type="ECO:0008006" key="4">
    <source>
        <dbReference type="Google" id="ProtNLM"/>
    </source>
</evidence>
<sequence>MDVLVAQIIVTTISVTGGALLALLIDRGKGRRVEKLAEVNALRLLTIEIASRRALSPDQSFEPVSIDRADPDSDFNRVMRSVVLLRKEIRIARKSLRPRSGAWNPLNYMVAACNIFIENVDERPASIVAELEILRIDLDALLVELCSVHPRELVYRAAGSTAYRRPTVSTSGA</sequence>
<gene>
    <name evidence="2" type="ORF">N1032_04810</name>
</gene>
<accession>A0ABT2H0E4</accession>
<comment type="caution">
    <text evidence="2">The sequence shown here is derived from an EMBL/GenBank/DDBJ whole genome shotgun (WGS) entry which is preliminary data.</text>
</comment>
<keyword evidence="1" id="KW-0472">Membrane</keyword>
<feature type="transmembrane region" description="Helical" evidence="1">
    <location>
        <begin position="6"/>
        <end position="25"/>
    </location>
</feature>
<name>A0ABT2H0E4_9MICO</name>
<keyword evidence="3" id="KW-1185">Reference proteome</keyword>